<evidence type="ECO:0000313" key="1">
    <source>
        <dbReference type="EnsemblMetazoa" id="OVOC10785.1"/>
    </source>
</evidence>
<organism evidence="1 2">
    <name type="scientific">Onchocerca volvulus</name>
    <dbReference type="NCBI Taxonomy" id="6282"/>
    <lineage>
        <taxon>Eukaryota</taxon>
        <taxon>Metazoa</taxon>
        <taxon>Ecdysozoa</taxon>
        <taxon>Nematoda</taxon>
        <taxon>Chromadorea</taxon>
        <taxon>Rhabditida</taxon>
        <taxon>Spirurina</taxon>
        <taxon>Spiruromorpha</taxon>
        <taxon>Filarioidea</taxon>
        <taxon>Onchocercidae</taxon>
        <taxon>Onchocerca</taxon>
    </lineage>
</organism>
<dbReference type="AlphaFoldDB" id="A0A8R1XP43"/>
<evidence type="ECO:0000313" key="2">
    <source>
        <dbReference type="Proteomes" id="UP000024404"/>
    </source>
</evidence>
<name>A0A8R1XP43_ONCVO</name>
<protein>
    <submittedName>
        <fullName evidence="1">Uncharacterized protein</fullName>
    </submittedName>
</protein>
<dbReference type="EMBL" id="CMVM020000345">
    <property type="status" value="NOT_ANNOTATED_CDS"/>
    <property type="molecule type" value="Genomic_DNA"/>
</dbReference>
<dbReference type="Proteomes" id="UP000024404">
    <property type="component" value="Unassembled WGS sequence"/>
</dbReference>
<reference evidence="1" key="2">
    <citation type="submission" date="2022-06" db="UniProtKB">
        <authorList>
            <consortium name="EnsemblMetazoa"/>
        </authorList>
    </citation>
    <scope>IDENTIFICATION</scope>
</reference>
<reference evidence="2" key="1">
    <citation type="submission" date="2013-10" db="EMBL/GenBank/DDBJ databases">
        <title>Genome sequencing of Onchocerca volvulus.</title>
        <authorList>
            <person name="Cotton J."/>
            <person name="Tsai J."/>
            <person name="Stanley E."/>
            <person name="Tracey A."/>
            <person name="Holroyd N."/>
            <person name="Lustigman S."/>
            <person name="Berriman M."/>
        </authorList>
    </citation>
    <scope>NUCLEOTIDE SEQUENCE</scope>
</reference>
<keyword evidence="2" id="KW-1185">Reference proteome</keyword>
<dbReference type="EnsemblMetazoa" id="OVOC10785.1">
    <property type="protein sequence ID" value="OVOC10785.1"/>
    <property type="gene ID" value="WBGene00247594"/>
</dbReference>
<proteinExistence type="predicted"/>
<sequence>MSPIPLSVTHFLVREDISCILHFSSPSTCAWVACIDALTEYGCMCVRVRYEAISQLSADRHSISIV</sequence>
<accession>A0A8R1XP43</accession>